<evidence type="ECO:0000313" key="1">
    <source>
        <dbReference type="EMBL" id="REQ48757.1"/>
    </source>
</evidence>
<organism evidence="1 2">
    <name type="scientific">Mycobacterium tuberculosis</name>
    <dbReference type="NCBI Taxonomy" id="1773"/>
    <lineage>
        <taxon>Bacteria</taxon>
        <taxon>Bacillati</taxon>
        <taxon>Actinomycetota</taxon>
        <taxon>Actinomycetes</taxon>
        <taxon>Mycobacteriales</taxon>
        <taxon>Mycobacteriaceae</taxon>
        <taxon>Mycobacterium</taxon>
        <taxon>Mycobacterium tuberculosis complex</taxon>
    </lineage>
</organism>
<reference evidence="1 2" key="1">
    <citation type="journal article" date="2017" name="N. Engl. J. Med.">
        <title>Transmission of Extensively Drug-Resistant Tuberculosis in South Africa.</title>
        <authorList>
            <person name="Shah N.S."/>
            <person name="Auld S.C."/>
            <person name="Brust J.C."/>
            <person name="Mathema B."/>
            <person name="Ismail N."/>
            <person name="Moodley P."/>
            <person name="Mlisana K."/>
            <person name="Allana S."/>
            <person name="Campbell A."/>
            <person name="Mthiyane T."/>
            <person name="Morris N."/>
            <person name="Mpangase P."/>
            <person name="van der Meulen H."/>
            <person name="Omar S.V."/>
            <person name="Brown T.S."/>
            <person name="Narechania A."/>
            <person name="Shaskina E."/>
            <person name="Kapwata T."/>
            <person name="Kreiswirth B."/>
            <person name="Gandhi N.R."/>
        </authorList>
    </citation>
    <scope>NUCLEOTIDE SEQUENCE [LARGE SCALE GENOMIC DNA]</scope>
    <source>
        <strain evidence="1 2">32301_S10</strain>
    </source>
</reference>
<accession>A0AB73YHM2</accession>
<dbReference type="EMBL" id="QTBD01000205">
    <property type="protein sequence ID" value="REQ48757.1"/>
    <property type="molecule type" value="Genomic_DNA"/>
</dbReference>
<protein>
    <submittedName>
        <fullName evidence="1">Uncharacterized protein</fullName>
    </submittedName>
</protein>
<dbReference type="Proteomes" id="UP000256381">
    <property type="component" value="Unassembled WGS sequence"/>
</dbReference>
<comment type="caution">
    <text evidence="1">The sequence shown here is derived from an EMBL/GenBank/DDBJ whole genome shotgun (WGS) entry which is preliminary data.</text>
</comment>
<evidence type="ECO:0000313" key="2">
    <source>
        <dbReference type="Proteomes" id="UP000256381"/>
    </source>
</evidence>
<sequence>MLRISQQTYLSISCGWRSDRHAASAAGFGRGKMHVTIRSVAGHAAATVPPADELVLGKLACQAGFVISFYDLSSPIPGPSVHCCTDEAPTGSRPLDGQPIDKTEGVLPATSGCGPVESAKAAAQKVC</sequence>
<gene>
    <name evidence="1" type="ORF">DSJ38_17640</name>
</gene>
<name>A0AB73YHM2_MYCTX</name>
<dbReference type="AlphaFoldDB" id="A0AB73YHM2"/>
<proteinExistence type="predicted"/>